<feature type="compositionally biased region" description="Basic residues" evidence="1">
    <location>
        <begin position="126"/>
        <end position="135"/>
    </location>
</feature>
<feature type="compositionally biased region" description="Basic residues" evidence="1">
    <location>
        <begin position="180"/>
        <end position="195"/>
    </location>
</feature>
<feature type="compositionally biased region" description="Basic and acidic residues" evidence="1">
    <location>
        <begin position="196"/>
        <end position="215"/>
    </location>
</feature>
<evidence type="ECO:0000313" key="2">
    <source>
        <dbReference type="Proteomes" id="UP000515129"/>
    </source>
</evidence>
<sequence length="254" mass="30327">MSKVSMGKVLLRNVIRHTDAHNKIQEESEMWKLRDLERHASSAHLPKQRGRMHCDRYLDDSEGSMRERLGDKRDEMSERDEREARYWTRKLYEFEANDPDRWGHSGFKELYPEEFYPDGGKDRSSSKHKKKKHKNKLEADIEKSSKKLSKKKKKKKEKKRRKTAASGSETCSDAEDTVRRKQRKRGKSKRRKKEHKNKDRTEDSDTDDSHSDTRTRTHRKRDCPEKDTLTEPLRKKRKNWKVANEERSEESSDA</sequence>
<dbReference type="AlphaFoldDB" id="A0A6P6QXN7"/>
<dbReference type="PANTHER" id="PTHR46940:SF1">
    <property type="entry name" value="NKAP DOMAIN CONTAINING 1"/>
    <property type="match status" value="1"/>
</dbReference>
<feature type="compositionally biased region" description="Basic and acidic residues" evidence="1">
    <location>
        <begin position="222"/>
        <end position="233"/>
    </location>
</feature>
<feature type="compositionally biased region" description="Basic and acidic residues" evidence="1">
    <location>
        <begin position="136"/>
        <end position="145"/>
    </location>
</feature>
<dbReference type="GeneID" id="113115101"/>
<feature type="region of interest" description="Disordered" evidence="1">
    <location>
        <begin position="116"/>
        <end position="254"/>
    </location>
</feature>
<dbReference type="InterPro" id="IPR043407">
    <property type="entry name" value="Nkap_D1"/>
</dbReference>
<name>A0A6P6QXN7_CARAU</name>
<accession>A0A6P6QXN7</accession>
<reference evidence="3" key="1">
    <citation type="submission" date="2025-08" db="UniProtKB">
        <authorList>
            <consortium name="RefSeq"/>
        </authorList>
    </citation>
    <scope>IDENTIFICATION</scope>
    <source>
        <strain evidence="3">Wakin</strain>
        <tissue evidence="3">Muscle</tissue>
    </source>
</reference>
<dbReference type="RefSeq" id="XP_026138172.1">
    <property type="nucleotide sequence ID" value="XM_026282387.1"/>
</dbReference>
<dbReference type="Proteomes" id="UP000515129">
    <property type="component" value="Chromosome 15"/>
</dbReference>
<dbReference type="OrthoDB" id="10055694at2759"/>
<feature type="compositionally biased region" description="Basic and acidic residues" evidence="1">
    <location>
        <begin position="243"/>
        <end position="254"/>
    </location>
</feature>
<gene>
    <name evidence="3" type="primary">nkapd1</name>
</gene>
<dbReference type="CTD" id="55216"/>
<feature type="compositionally biased region" description="Basic residues" evidence="1">
    <location>
        <begin position="146"/>
        <end position="163"/>
    </location>
</feature>
<evidence type="ECO:0000313" key="3">
    <source>
        <dbReference type="RefSeq" id="XP_026138172.1"/>
    </source>
</evidence>
<protein>
    <submittedName>
        <fullName evidence="3">Uncharacterized protein NKAPD1</fullName>
    </submittedName>
</protein>
<dbReference type="PANTHER" id="PTHR46940">
    <property type="entry name" value="NKAP DOMAIN-CONTAINING 1"/>
    <property type="match status" value="1"/>
</dbReference>
<organism evidence="2 3">
    <name type="scientific">Carassius auratus</name>
    <name type="common">Goldfish</name>
    <dbReference type="NCBI Taxonomy" id="7957"/>
    <lineage>
        <taxon>Eukaryota</taxon>
        <taxon>Metazoa</taxon>
        <taxon>Chordata</taxon>
        <taxon>Craniata</taxon>
        <taxon>Vertebrata</taxon>
        <taxon>Euteleostomi</taxon>
        <taxon>Actinopterygii</taxon>
        <taxon>Neopterygii</taxon>
        <taxon>Teleostei</taxon>
        <taxon>Ostariophysi</taxon>
        <taxon>Cypriniformes</taxon>
        <taxon>Cyprinidae</taxon>
        <taxon>Cyprininae</taxon>
        <taxon>Carassius</taxon>
    </lineage>
</organism>
<proteinExistence type="predicted"/>
<evidence type="ECO:0000256" key="1">
    <source>
        <dbReference type="SAM" id="MobiDB-lite"/>
    </source>
</evidence>
<dbReference type="KEGG" id="caua:113115101"/>
<keyword evidence="2" id="KW-1185">Reference proteome</keyword>
<dbReference type="Pfam" id="PF15692">
    <property type="entry name" value="NKAP"/>
    <property type="match status" value="1"/>
</dbReference>